<evidence type="ECO:0000313" key="1">
    <source>
        <dbReference type="EMBL" id="SVA31707.1"/>
    </source>
</evidence>
<name>A0A381UWG4_9ZZZZ</name>
<reference evidence="1" key="1">
    <citation type="submission" date="2018-05" db="EMBL/GenBank/DDBJ databases">
        <authorList>
            <person name="Lanie J.A."/>
            <person name="Ng W.-L."/>
            <person name="Kazmierczak K.M."/>
            <person name="Andrzejewski T.M."/>
            <person name="Davidsen T.M."/>
            <person name="Wayne K.J."/>
            <person name="Tettelin H."/>
            <person name="Glass J.I."/>
            <person name="Rusch D."/>
            <person name="Podicherti R."/>
            <person name="Tsui H.-C.T."/>
            <person name="Winkler M.E."/>
        </authorList>
    </citation>
    <scope>NUCLEOTIDE SEQUENCE</scope>
</reference>
<protein>
    <recommendedName>
        <fullName evidence="2">Baseplate protein</fullName>
    </recommendedName>
</protein>
<evidence type="ECO:0008006" key="2">
    <source>
        <dbReference type="Google" id="ProtNLM"/>
    </source>
</evidence>
<accession>A0A381UWG4</accession>
<dbReference type="Pfam" id="PF12322">
    <property type="entry name" value="T4_baseplate"/>
    <property type="match status" value="1"/>
</dbReference>
<dbReference type="AlphaFoldDB" id="A0A381UWG4"/>
<dbReference type="InterPro" id="IPR024364">
    <property type="entry name" value="Baseplate_phage_T4-like"/>
</dbReference>
<dbReference type="EMBL" id="UINC01007153">
    <property type="protein sequence ID" value="SVA31707.1"/>
    <property type="molecule type" value="Genomic_DNA"/>
</dbReference>
<sequence>MSLPKIDIATFSTTQPSAKNKKLTFRPFLVKEEKILMMAMQGENVEEQVVAIKQIINNCSQQEFDVDTVPLFDLEWIFLQLRIHSVGDQLNLKFKHRDGKNKNDEECAHVSNVNVDLKEVEMVYDKSHNKEIEINDKITIFLKYPNIETANKIKNTEDVDGIMTFLSSGIEFIKDEETLHETKDFTQEEVIEFFEQFNQQQMLKIQNFYRTQPVIQHDINYTCEKCGGEESIILRGLQDFLE</sequence>
<gene>
    <name evidence="1" type="ORF">METZ01_LOCUS84561</name>
</gene>
<proteinExistence type="predicted"/>
<organism evidence="1">
    <name type="scientific">marine metagenome</name>
    <dbReference type="NCBI Taxonomy" id="408172"/>
    <lineage>
        <taxon>unclassified sequences</taxon>
        <taxon>metagenomes</taxon>
        <taxon>ecological metagenomes</taxon>
    </lineage>
</organism>